<dbReference type="SUPFAM" id="SSF53271">
    <property type="entry name" value="PRTase-like"/>
    <property type="match status" value="1"/>
</dbReference>
<evidence type="ECO:0000256" key="9">
    <source>
        <dbReference type="ARBA" id="ARBA00034808"/>
    </source>
</evidence>
<dbReference type="PANTHER" id="PTHR13710">
    <property type="entry name" value="DNA HELICASE RECQ FAMILY MEMBER"/>
    <property type="match status" value="1"/>
</dbReference>
<keyword evidence="5" id="KW-0067">ATP-binding</keyword>
<keyword evidence="3" id="KW-0378">Hydrolase</keyword>
<dbReference type="GO" id="GO:0009378">
    <property type="term" value="F:four-way junction helicase activity"/>
    <property type="evidence" value="ECO:0007669"/>
    <property type="project" value="TreeGrafter"/>
</dbReference>
<comment type="similarity">
    <text evidence="1">Belongs to the helicase family. RecQ subfamily.</text>
</comment>
<dbReference type="NCBIfam" id="TIGR00614">
    <property type="entry name" value="recQ_fam"/>
    <property type="match status" value="1"/>
</dbReference>
<dbReference type="InterPro" id="IPR001650">
    <property type="entry name" value="Helicase_C-like"/>
</dbReference>
<accession>A0A975BX12</accession>
<evidence type="ECO:0000259" key="11">
    <source>
        <dbReference type="PROSITE" id="PS51194"/>
    </source>
</evidence>
<evidence type="ECO:0000256" key="1">
    <source>
        <dbReference type="ARBA" id="ARBA00005446"/>
    </source>
</evidence>
<dbReference type="EC" id="5.6.2.4" evidence="9"/>
<evidence type="ECO:0000256" key="5">
    <source>
        <dbReference type="ARBA" id="ARBA00022840"/>
    </source>
</evidence>
<feature type="domain" description="Helicase C-terminal" evidence="11">
    <location>
        <begin position="233"/>
        <end position="383"/>
    </location>
</feature>
<dbReference type="GO" id="GO:0003677">
    <property type="term" value="F:DNA binding"/>
    <property type="evidence" value="ECO:0007669"/>
    <property type="project" value="UniProtKB-KW"/>
</dbReference>
<name>A0A975BX12_9BACT</name>
<dbReference type="GO" id="GO:0043138">
    <property type="term" value="F:3'-5' DNA helicase activity"/>
    <property type="evidence" value="ECO:0007669"/>
    <property type="project" value="UniProtKB-EC"/>
</dbReference>
<dbReference type="Pfam" id="PF00156">
    <property type="entry name" value="Pribosyltran"/>
    <property type="match status" value="1"/>
</dbReference>
<dbReference type="AlphaFoldDB" id="A0A975BX12"/>
<dbReference type="Pfam" id="PF00271">
    <property type="entry name" value="Helicase_C"/>
    <property type="match status" value="1"/>
</dbReference>
<dbReference type="Gene3D" id="3.40.50.2020">
    <property type="match status" value="1"/>
</dbReference>
<dbReference type="EMBL" id="CP061800">
    <property type="protein sequence ID" value="QTA93349.1"/>
    <property type="molecule type" value="Genomic_DNA"/>
</dbReference>
<dbReference type="RefSeq" id="WP_207680332.1">
    <property type="nucleotide sequence ID" value="NZ_CP061800.1"/>
</dbReference>
<evidence type="ECO:0000256" key="8">
    <source>
        <dbReference type="ARBA" id="ARBA00034617"/>
    </source>
</evidence>
<dbReference type="InterPro" id="IPR014001">
    <property type="entry name" value="Helicase_ATP-bd"/>
</dbReference>
<evidence type="ECO:0000256" key="4">
    <source>
        <dbReference type="ARBA" id="ARBA00022806"/>
    </source>
</evidence>
<evidence type="ECO:0000313" key="12">
    <source>
        <dbReference type="EMBL" id="QTA93349.1"/>
    </source>
</evidence>
<dbReference type="PROSITE" id="PS51192">
    <property type="entry name" value="HELICASE_ATP_BIND_1"/>
    <property type="match status" value="1"/>
</dbReference>
<dbReference type="PROSITE" id="PS51194">
    <property type="entry name" value="HELICASE_CTER"/>
    <property type="match status" value="1"/>
</dbReference>
<keyword evidence="4 12" id="KW-0347">Helicase</keyword>
<dbReference type="InterPro" id="IPR011545">
    <property type="entry name" value="DEAD/DEAH_box_helicase_dom"/>
</dbReference>
<dbReference type="InterPro" id="IPR000836">
    <property type="entry name" value="PRTase_dom"/>
</dbReference>
<dbReference type="CDD" id="cd17920">
    <property type="entry name" value="DEXHc_RecQ"/>
    <property type="match status" value="1"/>
</dbReference>
<evidence type="ECO:0000256" key="6">
    <source>
        <dbReference type="ARBA" id="ARBA00023125"/>
    </source>
</evidence>
<dbReference type="InterPro" id="IPR029057">
    <property type="entry name" value="PRTase-like"/>
</dbReference>
<evidence type="ECO:0000256" key="7">
    <source>
        <dbReference type="ARBA" id="ARBA00023235"/>
    </source>
</evidence>
<dbReference type="GO" id="GO:0005737">
    <property type="term" value="C:cytoplasm"/>
    <property type="evidence" value="ECO:0007669"/>
    <property type="project" value="TreeGrafter"/>
</dbReference>
<dbReference type="SMART" id="SM00487">
    <property type="entry name" value="DEXDc"/>
    <property type="match status" value="1"/>
</dbReference>
<dbReference type="InterPro" id="IPR027417">
    <property type="entry name" value="P-loop_NTPase"/>
</dbReference>
<dbReference type="GO" id="GO:0005524">
    <property type="term" value="F:ATP binding"/>
    <property type="evidence" value="ECO:0007669"/>
    <property type="project" value="UniProtKB-KW"/>
</dbReference>
<dbReference type="SMART" id="SM00490">
    <property type="entry name" value="HELICc"/>
    <property type="match status" value="1"/>
</dbReference>
<evidence type="ECO:0000256" key="2">
    <source>
        <dbReference type="ARBA" id="ARBA00022741"/>
    </source>
</evidence>
<dbReference type="Gene3D" id="3.40.50.300">
    <property type="entry name" value="P-loop containing nucleotide triphosphate hydrolases"/>
    <property type="match status" value="2"/>
</dbReference>
<keyword evidence="6" id="KW-0238">DNA-binding</keyword>
<protein>
    <recommendedName>
        <fullName evidence="9">DNA 3'-5' helicase</fullName>
        <ecNumber evidence="9">5.6.2.4</ecNumber>
    </recommendedName>
</protein>
<evidence type="ECO:0000256" key="3">
    <source>
        <dbReference type="ARBA" id="ARBA00022801"/>
    </source>
</evidence>
<dbReference type="PANTHER" id="PTHR13710:SF105">
    <property type="entry name" value="ATP-DEPENDENT DNA HELICASE Q1"/>
    <property type="match status" value="1"/>
</dbReference>
<dbReference type="GO" id="GO:0030894">
    <property type="term" value="C:replisome"/>
    <property type="evidence" value="ECO:0007669"/>
    <property type="project" value="TreeGrafter"/>
</dbReference>
<keyword evidence="13" id="KW-1185">Reference proteome</keyword>
<dbReference type="Proteomes" id="UP000663722">
    <property type="component" value="Chromosome"/>
</dbReference>
<dbReference type="FunFam" id="3.40.50.300:FF:001389">
    <property type="entry name" value="ATP-dependent DNA helicase RecQ"/>
    <property type="match status" value="1"/>
</dbReference>
<dbReference type="KEGG" id="dmm:dnm_094500"/>
<feature type="domain" description="Helicase ATP-binding" evidence="10">
    <location>
        <begin position="30"/>
        <end position="203"/>
    </location>
</feature>
<comment type="catalytic activity">
    <reaction evidence="8">
        <text>Couples ATP hydrolysis with the unwinding of duplex DNA by translocating in the 3'-5' direction.</text>
        <dbReference type="EC" id="5.6.2.4"/>
    </reaction>
</comment>
<dbReference type="GO" id="GO:0016787">
    <property type="term" value="F:hydrolase activity"/>
    <property type="evidence" value="ECO:0007669"/>
    <property type="project" value="UniProtKB-KW"/>
</dbReference>
<evidence type="ECO:0000259" key="10">
    <source>
        <dbReference type="PROSITE" id="PS51192"/>
    </source>
</evidence>
<dbReference type="GO" id="GO:0006281">
    <property type="term" value="P:DNA repair"/>
    <property type="evidence" value="ECO:0007669"/>
    <property type="project" value="TreeGrafter"/>
</dbReference>
<dbReference type="InterPro" id="IPR002464">
    <property type="entry name" value="DNA/RNA_helicase_DEAH_CS"/>
</dbReference>
<organism evidence="12 13">
    <name type="scientific">Desulfonema magnum</name>
    <dbReference type="NCBI Taxonomy" id="45655"/>
    <lineage>
        <taxon>Bacteria</taxon>
        <taxon>Pseudomonadati</taxon>
        <taxon>Thermodesulfobacteriota</taxon>
        <taxon>Desulfobacteria</taxon>
        <taxon>Desulfobacterales</taxon>
        <taxon>Desulfococcaceae</taxon>
        <taxon>Desulfonema</taxon>
    </lineage>
</organism>
<reference evidence="12" key="1">
    <citation type="journal article" date="2021" name="Microb. Physiol.">
        <title>Proteogenomic Insights into the Physiology of Marine, Sulfate-Reducing, Filamentous Desulfonema limicola and Desulfonema magnum.</title>
        <authorList>
            <person name="Schnaars V."/>
            <person name="Wohlbrand L."/>
            <person name="Scheve S."/>
            <person name="Hinrichs C."/>
            <person name="Reinhardt R."/>
            <person name="Rabus R."/>
        </authorList>
    </citation>
    <scope>NUCLEOTIDE SEQUENCE</scope>
    <source>
        <strain evidence="12">4be13</strain>
    </source>
</reference>
<dbReference type="GO" id="GO:0043590">
    <property type="term" value="C:bacterial nucleoid"/>
    <property type="evidence" value="ECO:0007669"/>
    <property type="project" value="TreeGrafter"/>
</dbReference>
<proteinExistence type="inferred from homology"/>
<keyword evidence="2" id="KW-0547">Nucleotide-binding</keyword>
<keyword evidence="7" id="KW-0413">Isomerase</keyword>
<evidence type="ECO:0000313" key="13">
    <source>
        <dbReference type="Proteomes" id="UP000663722"/>
    </source>
</evidence>
<sequence>MKDLSKINMEQDLRKYFGFDAFRPGQKAAIRTLMEDRRVLCIQPTGYGKSLLYQLPSLWTDGLTLVISPLLALMRDQIRHLNERFGIPAASINSDQTAEENAAAQRSASQGRIRILFVAPEKLDNLETYEFLLGLNVGLLVVDEAHCISTWGHDFRPSYRQIVNAVRSFEEKTPHLRVLGLTATANQRTEADIARQLTDPAGNPLKILRTGMDRPNISLWVIPVQGTAQKLEVLEKLVREAEGAGILYCATREGTEVISEYLTEKNLDVVSYHAGYDSERKRELQQAFMEGTRKAIAATNALGMGIDKPDIRFIVHTDIPGSVTAYYQEVGRAGRDGLPARGILLFDERDRRIQDHFIRSALPSLEDFRTVYANIRPDEKNALPGLFAVKVRTGLHPTRVNLILAELTEQGLIKKKLVSRKQVYCRTEKKTAPDLTRYTNQNSVRKTELESMLNYGRGEAGCLMQSLRVALGDDHAEPCGRCSQCRPDVFPSDFAASFTGDAARWLAERDVPISATKIPKMSQGFSLLNGDLRAPLFVQFMRQRAENSKGKSFPQLPPDLEKLLLRKLEFLRKRHEFGAVVLLPSRTWMQREFTGNAASRMIGIPVYFDLLSWKEMPAHRQGELLNNDQRRENVRDKMHITHQLPNISGHGVLLLDDYIGSGATLKEAVRVLRRQAGVSGEIVPLTMARVRWRLGARGMI</sequence>
<dbReference type="GO" id="GO:0006310">
    <property type="term" value="P:DNA recombination"/>
    <property type="evidence" value="ECO:0007669"/>
    <property type="project" value="InterPro"/>
</dbReference>
<gene>
    <name evidence="12" type="ORF">dnm_094500</name>
</gene>
<dbReference type="Pfam" id="PF00270">
    <property type="entry name" value="DEAD"/>
    <property type="match status" value="1"/>
</dbReference>
<dbReference type="InterPro" id="IPR004589">
    <property type="entry name" value="DNA_helicase_ATP-dep_RecQ"/>
</dbReference>
<dbReference type="SUPFAM" id="SSF52540">
    <property type="entry name" value="P-loop containing nucleoside triphosphate hydrolases"/>
    <property type="match status" value="1"/>
</dbReference>
<dbReference type="PROSITE" id="PS00690">
    <property type="entry name" value="DEAH_ATP_HELICASE"/>
    <property type="match status" value="1"/>
</dbReference>
<dbReference type="CDD" id="cd06223">
    <property type="entry name" value="PRTases_typeI"/>
    <property type="match status" value="1"/>
</dbReference>